<gene>
    <name evidence="1" type="ORF">RAK27_18765</name>
</gene>
<name>A0AAW9JYQ5_CARML</name>
<dbReference type="AlphaFoldDB" id="A0AAW9JYQ5"/>
<keyword evidence="1" id="KW-0238">DNA-binding</keyword>
<dbReference type="EMBL" id="JAVBVO010000024">
    <property type="protein sequence ID" value="MDZ5760688.1"/>
    <property type="molecule type" value="Genomic_DNA"/>
</dbReference>
<sequence length="93" mass="10666">MLKIHDIIENKSLTTEDKIVAIETFLKNDLINLTEATKLLNVSRPTINRYIDNGNLSLLIDKGQFKVLSKNEVSDFKISLDATKDFFKKKEPK</sequence>
<dbReference type="GO" id="GO:0003677">
    <property type="term" value="F:DNA binding"/>
    <property type="evidence" value="ECO:0007669"/>
    <property type="project" value="UniProtKB-KW"/>
</dbReference>
<reference evidence="1" key="1">
    <citation type="submission" date="2023-08" db="EMBL/GenBank/DDBJ databases">
        <title>Genomic characterization of piscicolin 126 produced by Carnobacterium maltaromaticum CM22 strain isolated from salmon (Salmo salar).</title>
        <authorList>
            <person name="Gonzalez-Gragera E."/>
            <person name="Garcia-Lopez J.D."/>
            <person name="Teso-Perez C."/>
            <person name="Gimenez-Hernandez I."/>
            <person name="Peralta-Sanchez J.M."/>
            <person name="Valdivia E."/>
            <person name="Montalban-Lopez M."/>
            <person name="Martin-Platero A.M."/>
            <person name="Banos A."/>
            <person name="Martinez-Bueno M."/>
        </authorList>
    </citation>
    <scope>NUCLEOTIDE SEQUENCE</scope>
    <source>
        <strain evidence="1">CM22</strain>
    </source>
</reference>
<dbReference type="RefSeq" id="WP_035067136.1">
    <property type="nucleotide sequence ID" value="NZ_JAVBVO010000024.1"/>
</dbReference>
<organism evidence="1 2">
    <name type="scientific">Carnobacterium maltaromaticum</name>
    <name type="common">Carnobacterium piscicola</name>
    <dbReference type="NCBI Taxonomy" id="2751"/>
    <lineage>
        <taxon>Bacteria</taxon>
        <taxon>Bacillati</taxon>
        <taxon>Bacillota</taxon>
        <taxon>Bacilli</taxon>
        <taxon>Lactobacillales</taxon>
        <taxon>Carnobacteriaceae</taxon>
        <taxon>Carnobacterium</taxon>
    </lineage>
</organism>
<evidence type="ECO:0000313" key="2">
    <source>
        <dbReference type="Proteomes" id="UP001290462"/>
    </source>
</evidence>
<accession>A0AAW9JYQ5</accession>
<comment type="caution">
    <text evidence="1">The sequence shown here is derived from an EMBL/GenBank/DDBJ whole genome shotgun (WGS) entry which is preliminary data.</text>
</comment>
<protein>
    <submittedName>
        <fullName evidence="1">DNA-binding protein</fullName>
    </submittedName>
</protein>
<evidence type="ECO:0000313" key="1">
    <source>
        <dbReference type="EMBL" id="MDZ5760688.1"/>
    </source>
</evidence>
<proteinExistence type="predicted"/>
<dbReference type="Proteomes" id="UP001290462">
    <property type="component" value="Unassembled WGS sequence"/>
</dbReference>